<keyword evidence="10 19" id="KW-1133">Transmembrane helix</keyword>
<dbReference type="GO" id="GO:0016020">
    <property type="term" value="C:membrane"/>
    <property type="evidence" value="ECO:0007669"/>
    <property type="project" value="UniProtKB-SubCell"/>
</dbReference>
<sequence>MPHSPQPPFAAQPLTRSPAPPYDPHMAPIYGGPSHPSPRGHPPPLSYGPSGPGYAPSPPVQQPIVGSEQYESSRLPFFEAALARSRAGHAPEASEPTVAAIPPYRYAQPVPLYMPPSDPNHPDLAVGFAPSGTIRFANGFGGLREPSRSPSPGMDDSFQEHERGDSDVEKALLQRTQPSSLLAPVEPDHWDEKLSSLGLMDDGDLSLPPFLGGDNVRSTGLGIRSIGAVVQGRTDAITDDNMADSTTQHFGPAPTGRVGRRTYNAAGHRRIKQKATLDENGFFAVDMPIPTRLAQFLPVKGVEEQKTTRYTAVTTDPDDFPTSGLRLRQNSCTPPRQTELFIVITMYNEDAELFCRTLYGVMKNISHLCGRKNSRIWGKNGWQKVVVCIVADGRKAVNTRVLDCLAALGVYQEGAMMNVVKDRPVTAHVFEYTTSFALDPDLHFKYPDKGIVPCQIIFCMKEKNPNICVLLDVGTRPAPKSLYYLWKTFDLNSNVGGAAGEIAAFKGKAWRSLLNPLVAAQCFEYKMSHILDKPMESLFGYCTVLPGAFSAYRWIALQNNPDGTGPLASYFQGEQLHTGKADTFTANIFKLTSSSQYLAEDRILCFEIVAKPKANWVLKFVKSAVAETDVPDTIPEFIAQRRRWLNGSFFAAVYSLIHVAQIWRSGHSLVRKLALMLEFVYNGLNLLFTWFSLANFYIFFVILTSALESSSFSIPHINILNTIAQYGYLGALVACFIFGMGNRPQGAPWKYKATIYFFALLTTYMLVCAVLCAIQAINNFGSPIFAQMVVSLISTYGVFVVSSLLALDPWHLITCFAQYILFSPTYINVLNVYAYSNLHDLSWGTKGSDSVQAVDLGAVHGVGKHVEVDLVSAQQDIDIAYQDALDNIRLKRALVEEDEAPRGKGKTEQQQKDTYANFRTNLLLLWSLSNALLASAILAGGNSSDTFNADGASRTTIYMLVILGDKGIKIGEGTFANVYKGAEKATGRQVAIKKIKVGEMKDGLDMTALREVKFLQELRHPNIISLLDVFSVKQNVNLVLEFLDTDLEAVIRDKALVFQNADIKSWMAMSLRGLEYIHRNGVLHRDLKPNNLLIAATGELKIADFGLAREFADAASKMTCQVITRWYRPPELLWGSRFYSGSVDVWSIGAIFVELILRVPFLSGETDIDQLKKTFHAMGSPTEEDWPGHTNLPDYHEISGYPKTAWWNMIPSIGREGQELARELLRYDPSARPSAAKALRHRFFSSYPRPTAPSSLPKPLAELRPRALAPDETRGKPPLSGSGAMKRKAESPGMGLDGNRVARKLFA</sequence>
<feature type="active site" description="Proton acceptor" evidence="15">
    <location>
        <position position="1086"/>
    </location>
</feature>
<dbReference type="Pfam" id="PF00069">
    <property type="entry name" value="Pkinase"/>
    <property type="match status" value="1"/>
</dbReference>
<comment type="catalytic activity">
    <reaction evidence="14">
        <text>[(1-&gt;4)-N-acetyl-beta-D-glucosaminyl](n) + UDP-N-acetyl-alpha-D-glucosamine = [(1-&gt;4)-N-acetyl-beta-D-glucosaminyl](n+1) + UDP + H(+)</text>
        <dbReference type="Rhea" id="RHEA:16637"/>
        <dbReference type="Rhea" id="RHEA-COMP:9593"/>
        <dbReference type="Rhea" id="RHEA-COMP:9595"/>
        <dbReference type="ChEBI" id="CHEBI:15378"/>
        <dbReference type="ChEBI" id="CHEBI:17029"/>
        <dbReference type="ChEBI" id="CHEBI:57705"/>
        <dbReference type="ChEBI" id="CHEBI:58223"/>
        <dbReference type="EC" id="2.4.1.16"/>
    </reaction>
</comment>
<feature type="compositionally biased region" description="Pro residues" evidence="18">
    <location>
        <begin position="1"/>
        <end position="10"/>
    </location>
</feature>
<evidence type="ECO:0000313" key="21">
    <source>
        <dbReference type="EMBL" id="RSH90907.1"/>
    </source>
</evidence>
<dbReference type="STRING" id="1890683.A0A427YIK4"/>
<dbReference type="SMART" id="SM00220">
    <property type="entry name" value="S_TKc"/>
    <property type="match status" value="1"/>
</dbReference>
<evidence type="ECO:0000256" key="12">
    <source>
        <dbReference type="ARBA" id="ARBA00023316"/>
    </source>
</evidence>
<keyword evidence="12" id="KW-0961">Cell wall biogenesis/degradation</keyword>
<feature type="region of interest" description="Disordered" evidence="18">
    <location>
        <begin position="138"/>
        <end position="165"/>
    </location>
</feature>
<feature type="binding site" evidence="17">
    <location>
        <position position="994"/>
    </location>
    <ligand>
        <name>ATP</name>
        <dbReference type="ChEBI" id="CHEBI:30616"/>
    </ligand>
</feature>
<evidence type="ECO:0000256" key="6">
    <source>
        <dbReference type="ARBA" id="ARBA00022692"/>
    </source>
</evidence>
<dbReference type="PANTHER" id="PTHR22914:SF38">
    <property type="entry name" value="CHITIN SYNTHASE 2"/>
    <property type="match status" value="1"/>
</dbReference>
<evidence type="ECO:0000313" key="22">
    <source>
        <dbReference type="Proteomes" id="UP000279259"/>
    </source>
</evidence>
<dbReference type="GO" id="GO:0005524">
    <property type="term" value="F:ATP binding"/>
    <property type="evidence" value="ECO:0007669"/>
    <property type="project" value="UniProtKB-UniRule"/>
</dbReference>
<evidence type="ECO:0000256" key="14">
    <source>
        <dbReference type="ARBA" id="ARBA00048014"/>
    </source>
</evidence>
<dbReference type="Pfam" id="PF01644">
    <property type="entry name" value="Chitin_synth_1"/>
    <property type="match status" value="1"/>
</dbReference>
<keyword evidence="9 16" id="KW-0067">ATP-binding</keyword>
<evidence type="ECO:0000256" key="16">
    <source>
        <dbReference type="PIRSR" id="PIRSR637770-2"/>
    </source>
</evidence>
<dbReference type="SMR" id="A0A427YIK4"/>
<dbReference type="Proteomes" id="UP000279259">
    <property type="component" value="Unassembled WGS sequence"/>
</dbReference>
<dbReference type="SUPFAM" id="SSF56112">
    <property type="entry name" value="Protein kinase-like (PK-like)"/>
    <property type="match status" value="1"/>
</dbReference>
<gene>
    <name evidence="21" type="ORF">EHS25_010083</name>
</gene>
<feature type="domain" description="Protein kinase" evidence="20">
    <location>
        <begin position="964"/>
        <end position="1244"/>
    </location>
</feature>
<dbReference type="OrthoDB" id="26569at2759"/>
<dbReference type="PROSITE" id="PS00107">
    <property type="entry name" value="PROTEIN_KINASE_ATP"/>
    <property type="match status" value="1"/>
</dbReference>
<comment type="caution">
    <text evidence="21">The sequence shown here is derived from an EMBL/GenBank/DDBJ whole genome shotgun (WGS) entry which is preliminary data.</text>
</comment>
<evidence type="ECO:0000256" key="2">
    <source>
        <dbReference type="ARBA" id="ARBA00012409"/>
    </source>
</evidence>
<keyword evidence="11 19" id="KW-0472">Membrane</keyword>
<dbReference type="GO" id="GO:0071555">
    <property type="term" value="P:cell wall organization"/>
    <property type="evidence" value="ECO:0007669"/>
    <property type="project" value="UniProtKB-KW"/>
</dbReference>
<dbReference type="GO" id="GO:0006031">
    <property type="term" value="P:chitin biosynthetic process"/>
    <property type="evidence" value="ECO:0007669"/>
    <property type="project" value="TreeGrafter"/>
</dbReference>
<dbReference type="InterPro" id="IPR008271">
    <property type="entry name" value="Ser/Thr_kinase_AS"/>
</dbReference>
<evidence type="ECO:0000256" key="1">
    <source>
        <dbReference type="ARBA" id="ARBA00004141"/>
    </source>
</evidence>
<evidence type="ECO:0000256" key="7">
    <source>
        <dbReference type="ARBA" id="ARBA00022741"/>
    </source>
</evidence>
<comment type="subcellular location">
    <subcellularLocation>
        <location evidence="1">Membrane</location>
        <topology evidence="1">Multi-pass membrane protein</topology>
    </subcellularLocation>
</comment>
<keyword evidence="22" id="KW-1185">Reference proteome</keyword>
<feature type="binding site" evidence="16">
    <location>
        <begin position="970"/>
        <end position="978"/>
    </location>
    <ligand>
        <name>ATP</name>
        <dbReference type="ChEBI" id="CHEBI:30616"/>
    </ligand>
</feature>
<feature type="transmembrane region" description="Helical" evidence="19">
    <location>
        <begin position="684"/>
        <end position="703"/>
    </location>
</feature>
<feature type="transmembrane region" description="Helical" evidence="19">
    <location>
        <begin position="784"/>
        <end position="807"/>
    </location>
</feature>
<proteinExistence type="predicted"/>
<dbReference type="Gene3D" id="1.10.510.10">
    <property type="entry name" value="Transferase(Phosphotransferase) domain 1"/>
    <property type="match status" value="1"/>
</dbReference>
<dbReference type="CDD" id="cd04190">
    <property type="entry name" value="Chitin_synth_C"/>
    <property type="match status" value="1"/>
</dbReference>
<feature type="binding site" evidence="16">
    <location>
        <position position="993"/>
    </location>
    <ligand>
        <name>ATP</name>
        <dbReference type="ChEBI" id="CHEBI:30616"/>
    </ligand>
</feature>
<evidence type="ECO:0000256" key="10">
    <source>
        <dbReference type="ARBA" id="ARBA00022989"/>
    </source>
</evidence>
<organism evidence="21 22">
    <name type="scientific">Saitozyma podzolica</name>
    <dbReference type="NCBI Taxonomy" id="1890683"/>
    <lineage>
        <taxon>Eukaryota</taxon>
        <taxon>Fungi</taxon>
        <taxon>Dikarya</taxon>
        <taxon>Basidiomycota</taxon>
        <taxon>Agaricomycotina</taxon>
        <taxon>Tremellomycetes</taxon>
        <taxon>Tremellales</taxon>
        <taxon>Trimorphomycetaceae</taxon>
        <taxon>Saitozyma</taxon>
    </lineage>
</organism>
<dbReference type="CDD" id="cd07841">
    <property type="entry name" value="STKc_CDK7"/>
    <property type="match status" value="1"/>
</dbReference>
<feature type="transmembrane region" description="Helical" evidence="19">
    <location>
        <begin position="723"/>
        <end position="741"/>
    </location>
</feature>
<evidence type="ECO:0000256" key="15">
    <source>
        <dbReference type="PIRSR" id="PIRSR637770-1"/>
    </source>
</evidence>
<feature type="region of interest" description="Disordered" evidence="18">
    <location>
        <begin position="1266"/>
        <end position="1307"/>
    </location>
</feature>
<evidence type="ECO:0000256" key="18">
    <source>
        <dbReference type="SAM" id="MobiDB-lite"/>
    </source>
</evidence>
<evidence type="ECO:0000256" key="8">
    <source>
        <dbReference type="ARBA" id="ARBA00022777"/>
    </source>
</evidence>
<dbReference type="GO" id="GO:0071944">
    <property type="term" value="C:cell periphery"/>
    <property type="evidence" value="ECO:0007669"/>
    <property type="project" value="TreeGrafter"/>
</dbReference>
<evidence type="ECO:0000256" key="19">
    <source>
        <dbReference type="SAM" id="Phobius"/>
    </source>
</evidence>
<feature type="compositionally biased region" description="Basic and acidic residues" evidence="18">
    <location>
        <begin position="1266"/>
        <end position="1275"/>
    </location>
</feature>
<dbReference type="EC" id="2.7.11.23" evidence="2"/>
<keyword evidence="5" id="KW-0808">Transferase</keyword>
<dbReference type="GO" id="GO:0008353">
    <property type="term" value="F:RNA polymerase II CTD heptapeptide repeat kinase activity"/>
    <property type="evidence" value="ECO:0007669"/>
    <property type="project" value="UniProtKB-EC"/>
</dbReference>
<evidence type="ECO:0000256" key="17">
    <source>
        <dbReference type="PROSITE-ProRule" id="PRU10141"/>
    </source>
</evidence>
<dbReference type="InterPro" id="IPR000719">
    <property type="entry name" value="Prot_kinase_dom"/>
</dbReference>
<dbReference type="GO" id="GO:0030428">
    <property type="term" value="C:cell septum"/>
    <property type="evidence" value="ECO:0007669"/>
    <property type="project" value="TreeGrafter"/>
</dbReference>
<keyword evidence="7 16" id="KW-0547">Nucleotide-binding</keyword>
<dbReference type="InterPro" id="IPR011009">
    <property type="entry name" value="Kinase-like_dom_sf"/>
</dbReference>
<accession>A0A427YIK4</accession>
<dbReference type="InterPro" id="IPR017441">
    <property type="entry name" value="Protein_kinase_ATP_BS"/>
</dbReference>
<comment type="function">
    <text evidence="13">Polymerizes chitin, a structural polymer of the cell wall and septum, by transferring the sugar moiety of UDP-GlcNAc to the non-reducing end of the growing chitin polymer.</text>
</comment>
<dbReference type="InterPro" id="IPR037770">
    <property type="entry name" value="CDK7"/>
</dbReference>
<keyword evidence="3" id="KW-0723">Serine/threonine-protein kinase</keyword>
<feature type="compositionally biased region" description="Pro residues" evidence="18">
    <location>
        <begin position="35"/>
        <end position="46"/>
    </location>
</feature>
<evidence type="ECO:0000256" key="9">
    <source>
        <dbReference type="ARBA" id="ARBA00022840"/>
    </source>
</evidence>
<evidence type="ECO:0000259" key="20">
    <source>
        <dbReference type="PROSITE" id="PS50011"/>
    </source>
</evidence>
<dbReference type="GO" id="GO:0070985">
    <property type="term" value="C:transcription factor TFIIK complex"/>
    <property type="evidence" value="ECO:0007669"/>
    <property type="project" value="InterPro"/>
</dbReference>
<evidence type="ECO:0000256" key="5">
    <source>
        <dbReference type="ARBA" id="ARBA00022679"/>
    </source>
</evidence>
<evidence type="ECO:0000256" key="4">
    <source>
        <dbReference type="ARBA" id="ARBA00022553"/>
    </source>
</evidence>
<feature type="transmembrane region" description="Helical" evidence="19">
    <location>
        <begin position="753"/>
        <end position="778"/>
    </location>
</feature>
<dbReference type="FunFam" id="1.10.510.10:FF:000624">
    <property type="entry name" value="Mitogen-activated protein kinase"/>
    <property type="match status" value="1"/>
</dbReference>
<dbReference type="InterPro" id="IPR004835">
    <property type="entry name" value="Chitin_synth"/>
</dbReference>
<evidence type="ECO:0000256" key="3">
    <source>
        <dbReference type="ARBA" id="ARBA00022527"/>
    </source>
</evidence>
<dbReference type="Gene3D" id="3.30.200.20">
    <property type="entry name" value="Phosphorylase Kinase, domain 1"/>
    <property type="match status" value="1"/>
</dbReference>
<feature type="transmembrane region" description="Helical" evidence="19">
    <location>
        <begin position="644"/>
        <end position="663"/>
    </location>
</feature>
<dbReference type="PANTHER" id="PTHR22914">
    <property type="entry name" value="CHITIN SYNTHASE"/>
    <property type="match status" value="1"/>
</dbReference>
<evidence type="ECO:0000256" key="13">
    <source>
        <dbReference type="ARBA" id="ARBA00024009"/>
    </source>
</evidence>
<keyword evidence="8" id="KW-0418">Kinase</keyword>
<feature type="region of interest" description="Disordered" evidence="18">
    <location>
        <begin position="1"/>
        <end position="71"/>
    </location>
</feature>
<dbReference type="PROSITE" id="PS00108">
    <property type="entry name" value="PROTEIN_KINASE_ST"/>
    <property type="match status" value="1"/>
</dbReference>
<feature type="region of interest" description="Disordered" evidence="18">
    <location>
        <begin position="239"/>
        <end position="260"/>
    </location>
</feature>
<evidence type="ECO:0000256" key="11">
    <source>
        <dbReference type="ARBA" id="ARBA00023136"/>
    </source>
</evidence>
<dbReference type="Pfam" id="PF08407">
    <property type="entry name" value="Chitin_synth_1N"/>
    <property type="match status" value="1"/>
</dbReference>
<reference evidence="21 22" key="1">
    <citation type="submission" date="2018-11" db="EMBL/GenBank/DDBJ databases">
        <title>Genome sequence of Saitozyma podzolica DSM 27192.</title>
        <authorList>
            <person name="Aliyu H."/>
            <person name="Gorte O."/>
            <person name="Ochsenreither K."/>
        </authorList>
    </citation>
    <scope>NUCLEOTIDE SEQUENCE [LARGE SCALE GENOMIC DNA]</scope>
    <source>
        <strain evidence="21 22">DSM 27192</strain>
    </source>
</reference>
<keyword evidence="6 19" id="KW-0812">Transmembrane</keyword>
<name>A0A427YIK4_9TREE</name>
<protein>
    <recommendedName>
        <fullName evidence="2">[RNA-polymerase]-subunit kinase</fullName>
        <ecNumber evidence="2">2.7.11.23</ecNumber>
    </recommendedName>
</protein>
<dbReference type="InterPro" id="IPR013616">
    <property type="entry name" value="Chitin_synth_N"/>
</dbReference>
<keyword evidence="4" id="KW-0597">Phosphoprotein</keyword>
<dbReference type="GO" id="GO:0004100">
    <property type="term" value="F:chitin synthase activity"/>
    <property type="evidence" value="ECO:0007669"/>
    <property type="project" value="UniProtKB-EC"/>
</dbReference>
<dbReference type="PROSITE" id="PS50011">
    <property type="entry name" value="PROTEIN_KINASE_DOM"/>
    <property type="match status" value="1"/>
</dbReference>
<dbReference type="EMBL" id="RSCD01000009">
    <property type="protein sequence ID" value="RSH90907.1"/>
    <property type="molecule type" value="Genomic_DNA"/>
</dbReference>